<keyword evidence="4 9" id="KW-0812">Transmembrane</keyword>
<dbReference type="PROSITE" id="PS50893">
    <property type="entry name" value="ABC_TRANSPORTER_2"/>
    <property type="match status" value="1"/>
</dbReference>
<comment type="caution">
    <text evidence="12">The sequence shown here is derived from an EMBL/GenBank/DDBJ whole genome shotgun (WGS) entry which is preliminary data.</text>
</comment>
<evidence type="ECO:0000256" key="5">
    <source>
        <dbReference type="ARBA" id="ARBA00022741"/>
    </source>
</evidence>
<keyword evidence="13" id="KW-1185">Reference proteome</keyword>
<dbReference type="PROSITE" id="PS50929">
    <property type="entry name" value="ABC_TM1F"/>
    <property type="match status" value="1"/>
</dbReference>
<evidence type="ECO:0000313" key="13">
    <source>
        <dbReference type="Proteomes" id="UP000284277"/>
    </source>
</evidence>
<keyword evidence="5" id="KW-0547">Nucleotide-binding</keyword>
<dbReference type="EMBL" id="MCIA01000001">
    <property type="protein sequence ID" value="RKD34941.1"/>
    <property type="molecule type" value="Genomic_DNA"/>
</dbReference>
<dbReference type="Pfam" id="PF00664">
    <property type="entry name" value="ABC_membrane"/>
    <property type="match status" value="1"/>
</dbReference>
<evidence type="ECO:0000256" key="9">
    <source>
        <dbReference type="SAM" id="Phobius"/>
    </source>
</evidence>
<name>A0A419TBT8_9FIRM</name>
<feature type="domain" description="ABC transmembrane type-1" evidence="11">
    <location>
        <begin position="24"/>
        <end position="318"/>
    </location>
</feature>
<dbReference type="InterPro" id="IPR003593">
    <property type="entry name" value="AAA+_ATPase"/>
</dbReference>
<feature type="transmembrane region" description="Helical" evidence="9">
    <location>
        <begin position="75"/>
        <end position="93"/>
    </location>
</feature>
<dbReference type="FunFam" id="3.40.50.300:FF:000287">
    <property type="entry name" value="Multidrug ABC transporter ATP-binding protein"/>
    <property type="match status" value="1"/>
</dbReference>
<keyword evidence="6" id="KW-0067">ATP-binding</keyword>
<dbReference type="SUPFAM" id="SSF52540">
    <property type="entry name" value="P-loop containing nucleoside triphosphate hydrolases"/>
    <property type="match status" value="1"/>
</dbReference>
<dbReference type="InterPro" id="IPR039421">
    <property type="entry name" value="Type_1_exporter"/>
</dbReference>
<keyword evidence="2" id="KW-0813">Transport</keyword>
<comment type="subcellular location">
    <subcellularLocation>
        <location evidence="1">Cell membrane</location>
        <topology evidence="1">Multi-pass membrane protein</topology>
    </subcellularLocation>
</comment>
<feature type="transmembrane region" description="Helical" evidence="9">
    <location>
        <begin position="21"/>
        <end position="44"/>
    </location>
</feature>
<dbReference type="AlphaFoldDB" id="A0A419TBT8"/>
<dbReference type="CDD" id="cd03254">
    <property type="entry name" value="ABCC_Glucan_exporter_like"/>
    <property type="match status" value="1"/>
</dbReference>
<evidence type="ECO:0000256" key="6">
    <source>
        <dbReference type="ARBA" id="ARBA00022840"/>
    </source>
</evidence>
<dbReference type="InterPro" id="IPR017871">
    <property type="entry name" value="ABC_transporter-like_CS"/>
</dbReference>
<evidence type="ECO:0000256" key="1">
    <source>
        <dbReference type="ARBA" id="ARBA00004651"/>
    </source>
</evidence>
<evidence type="ECO:0000259" key="10">
    <source>
        <dbReference type="PROSITE" id="PS50893"/>
    </source>
</evidence>
<feature type="transmembrane region" description="Helical" evidence="9">
    <location>
        <begin position="177"/>
        <end position="195"/>
    </location>
</feature>
<evidence type="ECO:0000256" key="4">
    <source>
        <dbReference type="ARBA" id="ARBA00022692"/>
    </source>
</evidence>
<dbReference type="InterPro" id="IPR003439">
    <property type="entry name" value="ABC_transporter-like_ATP-bd"/>
</dbReference>
<dbReference type="Proteomes" id="UP000284277">
    <property type="component" value="Unassembled WGS sequence"/>
</dbReference>
<keyword evidence="3" id="KW-1003">Cell membrane</keyword>
<sequence length="599" mass="66400">MDKKKKGTILRLFTYFKGSRLKLALIIVTTILSAALFIVSPIFLGKALDQLANGIKTSVLNGTRFQVNWDTMGNIFGILLTLYVLSFITNYLANYLMATVTETVTLNMRSSLMDKLNRLPLRFFDATERGDILSRATNDVEKIADALREGFNRLIASVISIIGAIAMMLYISPTLSIVAFLTIGIATVLTVILSGKSRKYFFNYQTSMGELNAAVEETFTGQLVIKAFNQEDATLEEFRKINGELYQHSTSSQIAQYIVSPCIRLINNFGYTIIAALSVINIIQGRMTIGTVQAFIQYADKSSEPVIECSQIISSMQSAFAASIRYFQIMDELDEVPDHVSLEVLPETKGDVRFEHVRFGYSDDHILMKDINIEINAGDRIAIVGPTGAGKTTLVNLLMRFYEIQGGSIKIDGVDIKSMSRAELRSKFGMVLQDTWLFGGSIKDNIAYSNFDAPEEAVIAATKSARADHFIRTLPEGYQTTLTEDGSNVSQGQKQLLTIARAILADPAILILDEATSSVDTRTEAEIQKAMNNLMKGRTSFIIAHKLSTIRDADLIIVMDHGTIIEQGSHEELLTKQGFYEKLYNSQFAHSGSEEEQTA</sequence>
<dbReference type="Gene3D" id="1.20.1560.10">
    <property type="entry name" value="ABC transporter type 1, transmembrane domain"/>
    <property type="match status" value="1"/>
</dbReference>
<organism evidence="12 13">
    <name type="scientific">Lacrimispora algidixylanolytica</name>
    <dbReference type="NCBI Taxonomy" id="94868"/>
    <lineage>
        <taxon>Bacteria</taxon>
        <taxon>Bacillati</taxon>
        <taxon>Bacillota</taxon>
        <taxon>Clostridia</taxon>
        <taxon>Lachnospirales</taxon>
        <taxon>Lachnospiraceae</taxon>
        <taxon>Lacrimispora</taxon>
    </lineage>
</organism>
<dbReference type="OrthoDB" id="9762778at2"/>
<gene>
    <name evidence="12" type="ORF">BET01_00875</name>
</gene>
<dbReference type="Pfam" id="PF00005">
    <property type="entry name" value="ABC_tran"/>
    <property type="match status" value="1"/>
</dbReference>
<accession>A0A419TBT8</accession>
<keyword evidence="7 9" id="KW-1133">Transmembrane helix</keyword>
<evidence type="ECO:0000256" key="7">
    <source>
        <dbReference type="ARBA" id="ARBA00022989"/>
    </source>
</evidence>
<dbReference type="GO" id="GO:0005886">
    <property type="term" value="C:plasma membrane"/>
    <property type="evidence" value="ECO:0007669"/>
    <property type="project" value="UniProtKB-SubCell"/>
</dbReference>
<protein>
    <submittedName>
        <fullName evidence="12">ABC transporter</fullName>
    </submittedName>
</protein>
<dbReference type="GO" id="GO:0016887">
    <property type="term" value="F:ATP hydrolysis activity"/>
    <property type="evidence" value="ECO:0007669"/>
    <property type="project" value="InterPro"/>
</dbReference>
<dbReference type="InterPro" id="IPR011527">
    <property type="entry name" value="ABC1_TM_dom"/>
</dbReference>
<feature type="domain" description="ABC transporter" evidence="10">
    <location>
        <begin position="352"/>
        <end position="586"/>
    </location>
</feature>
<dbReference type="Gene3D" id="3.40.50.300">
    <property type="entry name" value="P-loop containing nucleotide triphosphate hydrolases"/>
    <property type="match status" value="1"/>
</dbReference>
<feature type="transmembrane region" description="Helical" evidence="9">
    <location>
        <begin position="151"/>
        <end position="171"/>
    </location>
</feature>
<dbReference type="InterPro" id="IPR027417">
    <property type="entry name" value="P-loop_NTPase"/>
</dbReference>
<keyword evidence="8 9" id="KW-0472">Membrane</keyword>
<evidence type="ECO:0000259" key="11">
    <source>
        <dbReference type="PROSITE" id="PS50929"/>
    </source>
</evidence>
<proteinExistence type="predicted"/>
<dbReference type="PANTHER" id="PTHR43394">
    <property type="entry name" value="ATP-DEPENDENT PERMEASE MDL1, MITOCHONDRIAL"/>
    <property type="match status" value="1"/>
</dbReference>
<dbReference type="SMART" id="SM00382">
    <property type="entry name" value="AAA"/>
    <property type="match status" value="1"/>
</dbReference>
<dbReference type="SUPFAM" id="SSF90123">
    <property type="entry name" value="ABC transporter transmembrane region"/>
    <property type="match status" value="1"/>
</dbReference>
<dbReference type="PROSITE" id="PS00211">
    <property type="entry name" value="ABC_TRANSPORTER_1"/>
    <property type="match status" value="1"/>
</dbReference>
<dbReference type="FunFam" id="1.20.1560.10:FF:000011">
    <property type="entry name" value="Multidrug ABC transporter ATP-binding protein"/>
    <property type="match status" value="1"/>
</dbReference>
<dbReference type="InterPro" id="IPR036640">
    <property type="entry name" value="ABC1_TM_sf"/>
</dbReference>
<evidence type="ECO:0000256" key="2">
    <source>
        <dbReference type="ARBA" id="ARBA00022448"/>
    </source>
</evidence>
<dbReference type="GO" id="GO:0005524">
    <property type="term" value="F:ATP binding"/>
    <property type="evidence" value="ECO:0007669"/>
    <property type="project" value="UniProtKB-KW"/>
</dbReference>
<dbReference type="PANTHER" id="PTHR43394:SF1">
    <property type="entry name" value="ATP-BINDING CASSETTE SUB-FAMILY B MEMBER 10, MITOCHONDRIAL"/>
    <property type="match status" value="1"/>
</dbReference>
<evidence type="ECO:0000313" key="12">
    <source>
        <dbReference type="EMBL" id="RKD34941.1"/>
    </source>
</evidence>
<evidence type="ECO:0000256" key="8">
    <source>
        <dbReference type="ARBA" id="ARBA00023136"/>
    </source>
</evidence>
<dbReference type="RefSeq" id="WP_120194875.1">
    <property type="nucleotide sequence ID" value="NZ_MCIA01000001.1"/>
</dbReference>
<reference evidence="12 13" key="1">
    <citation type="submission" date="2016-08" db="EMBL/GenBank/DDBJ databases">
        <title>A new outlook on sporulation: Clostridium algidixylanolyticum.</title>
        <authorList>
            <person name="Poppleton D.I."/>
            <person name="Gribaldo S."/>
        </authorList>
    </citation>
    <scope>NUCLEOTIDE SEQUENCE [LARGE SCALE GENOMIC DNA]</scope>
    <source>
        <strain evidence="12 13">SPL73</strain>
    </source>
</reference>
<evidence type="ECO:0000256" key="3">
    <source>
        <dbReference type="ARBA" id="ARBA00022475"/>
    </source>
</evidence>
<dbReference type="CDD" id="cd18547">
    <property type="entry name" value="ABC_6TM_Tm288_like"/>
    <property type="match status" value="1"/>
</dbReference>
<dbReference type="GO" id="GO:0015421">
    <property type="term" value="F:ABC-type oligopeptide transporter activity"/>
    <property type="evidence" value="ECO:0007669"/>
    <property type="project" value="TreeGrafter"/>
</dbReference>